<feature type="domain" description="Ice-binding protein C-terminal" evidence="3">
    <location>
        <begin position="176"/>
        <end position="199"/>
    </location>
</feature>
<name>A0ABQ2L667_9PROT</name>
<evidence type="ECO:0000256" key="2">
    <source>
        <dbReference type="SAM" id="SignalP"/>
    </source>
</evidence>
<reference evidence="5" key="1">
    <citation type="journal article" date="2019" name="Int. J. Syst. Evol. Microbiol.">
        <title>The Global Catalogue of Microorganisms (GCM) 10K type strain sequencing project: providing services to taxonomists for standard genome sequencing and annotation.</title>
        <authorList>
            <consortium name="The Broad Institute Genomics Platform"/>
            <consortium name="The Broad Institute Genome Sequencing Center for Infectious Disease"/>
            <person name="Wu L."/>
            <person name="Ma J."/>
        </authorList>
    </citation>
    <scope>NUCLEOTIDE SEQUENCE [LARGE SCALE GENOMIC DNA]</scope>
    <source>
        <strain evidence="5">JCM 17843</strain>
    </source>
</reference>
<evidence type="ECO:0000313" key="5">
    <source>
        <dbReference type="Proteomes" id="UP000602381"/>
    </source>
</evidence>
<feature type="signal peptide" evidence="2">
    <location>
        <begin position="1"/>
        <end position="29"/>
    </location>
</feature>
<evidence type="ECO:0000256" key="1">
    <source>
        <dbReference type="SAM" id="Phobius"/>
    </source>
</evidence>
<keyword evidence="5" id="KW-1185">Reference proteome</keyword>
<dbReference type="EMBL" id="BMOV01000001">
    <property type="protein sequence ID" value="GGO04845.1"/>
    <property type="molecule type" value="Genomic_DNA"/>
</dbReference>
<keyword evidence="1" id="KW-1133">Transmembrane helix</keyword>
<sequence>MAAGVIMKSFSLISVLSLIVAFLPASVQAKPVVADTSCTTGNATVVDASGVSVGFSRCIGRISGNDAARGGARMLGMLNDDDVFGDLDWVFAGKSDSGDFWADEGEDYGHWGIFAGLAPISGPFVVSFKHGNGFSAYFFDGVTSVKGGWFSLPVTRSNGRTNALSHASLFLAQTTTIPEPLSLALFGFGLMGLGVVQRRRLSR</sequence>
<protein>
    <recommendedName>
        <fullName evidence="3">Ice-binding protein C-terminal domain-containing protein</fullName>
    </recommendedName>
</protein>
<dbReference type="NCBIfam" id="TIGR02595">
    <property type="entry name" value="PEP_CTERM"/>
    <property type="match status" value="1"/>
</dbReference>
<dbReference type="Pfam" id="PF07589">
    <property type="entry name" value="PEP-CTERM"/>
    <property type="match status" value="1"/>
</dbReference>
<gene>
    <name evidence="4" type="ORF">GCM10007972_01630</name>
</gene>
<comment type="caution">
    <text evidence="4">The sequence shown here is derived from an EMBL/GenBank/DDBJ whole genome shotgun (WGS) entry which is preliminary data.</text>
</comment>
<evidence type="ECO:0000259" key="3">
    <source>
        <dbReference type="Pfam" id="PF07589"/>
    </source>
</evidence>
<dbReference type="Proteomes" id="UP000602381">
    <property type="component" value="Unassembled WGS sequence"/>
</dbReference>
<keyword evidence="1" id="KW-0812">Transmembrane</keyword>
<proteinExistence type="predicted"/>
<feature type="chain" id="PRO_5046729423" description="Ice-binding protein C-terminal domain-containing protein" evidence="2">
    <location>
        <begin position="30"/>
        <end position="203"/>
    </location>
</feature>
<accession>A0ABQ2L667</accession>
<keyword evidence="2" id="KW-0732">Signal</keyword>
<organism evidence="4 5">
    <name type="scientific">Iodidimonas muriae</name>
    <dbReference type="NCBI Taxonomy" id="261467"/>
    <lineage>
        <taxon>Bacteria</taxon>
        <taxon>Pseudomonadati</taxon>
        <taxon>Pseudomonadota</taxon>
        <taxon>Alphaproteobacteria</taxon>
        <taxon>Iodidimonadales</taxon>
        <taxon>Iodidimonadaceae</taxon>
        <taxon>Iodidimonas</taxon>
    </lineage>
</organism>
<evidence type="ECO:0000313" key="4">
    <source>
        <dbReference type="EMBL" id="GGO04845.1"/>
    </source>
</evidence>
<keyword evidence="1" id="KW-0472">Membrane</keyword>
<feature type="transmembrane region" description="Helical" evidence="1">
    <location>
        <begin position="180"/>
        <end position="196"/>
    </location>
</feature>
<dbReference type="InterPro" id="IPR013424">
    <property type="entry name" value="Ice-binding_C"/>
</dbReference>